<proteinExistence type="predicted"/>
<reference evidence="1" key="1">
    <citation type="submission" date="2020-09" db="EMBL/GenBank/DDBJ databases">
        <title>Characterization of IncC plasmids in Enterobacterales of food-producing animals originating from China.</title>
        <authorList>
            <person name="Zhang Y."/>
            <person name="Lei C.-W."/>
        </authorList>
    </citation>
    <scope>NUCLEOTIDE SEQUENCE</scope>
    <source>
        <strain evidence="1">CC1</strain>
    </source>
</reference>
<dbReference type="EMBL" id="JACXSK010000020">
    <property type="protein sequence ID" value="MBD3125356.1"/>
    <property type="molecule type" value="Genomic_DNA"/>
</dbReference>
<name>A0A8I0G9N9_CITBR</name>
<dbReference type="RefSeq" id="WP_159137286.1">
    <property type="nucleotide sequence ID" value="NZ_JACXSK010000020.1"/>
</dbReference>
<protein>
    <recommendedName>
        <fullName evidence="3">Eaa1</fullName>
    </recommendedName>
</protein>
<evidence type="ECO:0008006" key="3">
    <source>
        <dbReference type="Google" id="ProtNLM"/>
    </source>
</evidence>
<organism evidence="1 2">
    <name type="scientific">Citrobacter braakii</name>
    <dbReference type="NCBI Taxonomy" id="57706"/>
    <lineage>
        <taxon>Bacteria</taxon>
        <taxon>Pseudomonadati</taxon>
        <taxon>Pseudomonadota</taxon>
        <taxon>Gammaproteobacteria</taxon>
        <taxon>Enterobacterales</taxon>
        <taxon>Enterobacteriaceae</taxon>
        <taxon>Citrobacter</taxon>
        <taxon>Citrobacter freundii complex</taxon>
    </lineage>
</organism>
<dbReference type="Proteomes" id="UP000605024">
    <property type="component" value="Unassembled WGS sequence"/>
</dbReference>
<evidence type="ECO:0000313" key="2">
    <source>
        <dbReference type="Proteomes" id="UP000605024"/>
    </source>
</evidence>
<accession>A0A8I0G9N9</accession>
<gene>
    <name evidence="1" type="ORF">ID160_22100</name>
</gene>
<evidence type="ECO:0000313" key="1">
    <source>
        <dbReference type="EMBL" id="MBD3125356.1"/>
    </source>
</evidence>
<comment type="caution">
    <text evidence="1">The sequence shown here is derived from an EMBL/GenBank/DDBJ whole genome shotgun (WGS) entry which is preliminary data.</text>
</comment>
<sequence length="276" mass="30119">MTTNNHPAHGHVSLDRLHQISEILSKAAAQSDGGNLGYAMADAVKVIDGAIAAFGAEPVPFDALRDAVAEVSGGPVMEWRDIYKGHQAVPFINFNSLARIVDKFRTSQPAPVVPENCVTEEHRRVIEMLLNVCGAAFELADDSCQQDVDGEECHVVPDDAFQKLSDALDEIENTLPTEDVDRPDVFLAWSAMPRAALKSILQAGNSPVTPDGYVLVPIVPTEDMIINGFESVPNPHFSDEKEWEEYEALSGCRQAARRAELCWAAMIKAAPKQENI</sequence>
<dbReference type="AlphaFoldDB" id="A0A8I0G9N9"/>